<dbReference type="InterPro" id="IPR023213">
    <property type="entry name" value="CAT-like_dom_sf"/>
</dbReference>
<protein>
    <submittedName>
        <fullName evidence="2">Condensation domain-containing protein</fullName>
    </submittedName>
</protein>
<dbReference type="Gene3D" id="3.30.559.30">
    <property type="entry name" value="Nonribosomal peptide synthetase, condensation domain"/>
    <property type="match status" value="1"/>
</dbReference>
<evidence type="ECO:0000259" key="1">
    <source>
        <dbReference type="Pfam" id="PF00668"/>
    </source>
</evidence>
<reference evidence="3" key="1">
    <citation type="journal article" date="2019" name="Int. J. Syst. Evol. Microbiol.">
        <title>The Global Catalogue of Microorganisms (GCM) 10K type strain sequencing project: providing services to taxonomists for standard genome sequencing and annotation.</title>
        <authorList>
            <consortium name="The Broad Institute Genomics Platform"/>
            <consortium name="The Broad Institute Genome Sequencing Center for Infectious Disease"/>
            <person name="Wu L."/>
            <person name="Ma J."/>
        </authorList>
    </citation>
    <scope>NUCLEOTIDE SEQUENCE [LARGE SCALE GENOMIC DNA]</scope>
    <source>
        <strain evidence="3">CGMCC 4.7382</strain>
    </source>
</reference>
<dbReference type="SUPFAM" id="SSF52777">
    <property type="entry name" value="CoA-dependent acyltransferases"/>
    <property type="match status" value="2"/>
</dbReference>
<dbReference type="Gene3D" id="3.30.559.10">
    <property type="entry name" value="Chloramphenicol acetyltransferase-like domain"/>
    <property type="match status" value="1"/>
</dbReference>
<organism evidence="2 3">
    <name type="scientific">Marinactinospora rubrisoli</name>
    <dbReference type="NCBI Taxonomy" id="2715399"/>
    <lineage>
        <taxon>Bacteria</taxon>
        <taxon>Bacillati</taxon>
        <taxon>Actinomycetota</taxon>
        <taxon>Actinomycetes</taxon>
        <taxon>Streptosporangiales</taxon>
        <taxon>Nocardiopsidaceae</taxon>
        <taxon>Marinactinospora</taxon>
    </lineage>
</organism>
<name>A0ABW2KKW9_9ACTN</name>
<gene>
    <name evidence="2" type="ORF">ACFQRF_19155</name>
</gene>
<evidence type="ECO:0000313" key="3">
    <source>
        <dbReference type="Proteomes" id="UP001596540"/>
    </source>
</evidence>
<dbReference type="InterPro" id="IPR001242">
    <property type="entry name" value="Condensation_dom"/>
</dbReference>
<proteinExistence type="predicted"/>
<dbReference type="Proteomes" id="UP001596540">
    <property type="component" value="Unassembled WGS sequence"/>
</dbReference>
<dbReference type="Pfam" id="PF00668">
    <property type="entry name" value="Condensation"/>
    <property type="match status" value="1"/>
</dbReference>
<accession>A0ABW2KKW9</accession>
<dbReference type="RefSeq" id="WP_379872503.1">
    <property type="nucleotide sequence ID" value="NZ_JBHTBH010000009.1"/>
</dbReference>
<evidence type="ECO:0000313" key="2">
    <source>
        <dbReference type="EMBL" id="MFC7329856.1"/>
    </source>
</evidence>
<comment type="caution">
    <text evidence="2">The sequence shown here is derived from an EMBL/GenBank/DDBJ whole genome shotgun (WGS) entry which is preliminary data.</text>
</comment>
<dbReference type="EMBL" id="JBHTBH010000009">
    <property type="protein sequence ID" value="MFC7329856.1"/>
    <property type="molecule type" value="Genomic_DNA"/>
</dbReference>
<sequence>MLMNSINDYQPRPGRVVEWGVSQAALDAAAEAPEHPAPLSFTQENHIRRCLANQEAGIVHSPWVSVVFELPGAVDTEAMAAALHSWVTRHETLLTWFHRAEDGELRRHRVPADAVELVTSVVGDLTTGAEIRDHLYQRFATSTSPLGWPAFVMGAIIRDDSTTFYYGVDHVHTDGYSLLRVYEEIRRLYEAEVTGVPAELPEPGSHLEYSAVERARAAELTVESPAIERWLDFWRAGDGTSPVFPLDLGVTPEREYPKLELEIQLCDEVEADAFADVCKASGGRFASGVFAALGIAAYELGGHDLYRTLTVLQTRDLRRWRATQGWFINLAPLYFPVSGHDGFRDLVGTAQDAFSATRELADAPAVRVLELLGLGVRGLLGNPRAVPPMVSFIDTRRIGGAREREKARFEMLAGPGSGFDAPIWVNRMWEQTYLKTTYPDTPVARVNVRRYLERVREIVATVVRTGDYPIGRDAVAPPALDASRG</sequence>
<feature type="domain" description="Condensation" evidence="1">
    <location>
        <begin position="60"/>
        <end position="365"/>
    </location>
</feature>
<keyword evidence="3" id="KW-1185">Reference proteome</keyword>